<keyword evidence="3" id="KW-0808">Transferase</keyword>
<feature type="region of interest" description="Disordered" evidence="6">
    <location>
        <begin position="209"/>
        <end position="284"/>
    </location>
</feature>
<accession>A0A022W669</accession>
<feature type="region of interest" description="Disordered" evidence="6">
    <location>
        <begin position="1"/>
        <end position="119"/>
    </location>
</feature>
<proteinExistence type="predicted"/>
<gene>
    <name evidence="8" type="ORF">H103_03200</name>
</gene>
<dbReference type="OrthoDB" id="8068875at2759"/>
<feature type="region of interest" description="Disordered" evidence="6">
    <location>
        <begin position="523"/>
        <end position="569"/>
    </location>
</feature>
<dbReference type="GO" id="GO:0061630">
    <property type="term" value="F:ubiquitin protein ligase activity"/>
    <property type="evidence" value="ECO:0007669"/>
    <property type="project" value="UniProtKB-EC"/>
</dbReference>
<dbReference type="SUPFAM" id="SSF56204">
    <property type="entry name" value="Hect, E3 ligase catalytic domain"/>
    <property type="match status" value="1"/>
</dbReference>
<sequence length="1178" mass="132042">MAPTWVSRFTHHNNRPANAGPPAIESNPAPQPSSSLDPSTLLLPPDQSTTQSRAIPFRRGHSRSTSNPFPTFFAGKGRKARGGSRDTIDSELTDGEDGLHPVITNARSCSPQKRAGSDNHMEEYRKRKCMTCDHTNAFPYTKKGFRCGKCATMNDLEPHRSSRLRRSKPDEKLRPDNIQQPQARVTVEETRSIIEECLISFLSTQLGEHRVRQARPKTDHSRPGQDGAESSKQNPVYPESDKNDTNMPSVLVSDVPSTSRTSPQPKAKVANMGLPYTPTNDLRDIRLDSAAQRVDQKSRESGTDVKGPTTVFRALEQYITTCFDGCDTLNKSFITGRTRYHRAASEGSQPSVGRKASVSSATPEDHHVSNLDEKTILLGNFAENGSWWAESRRSPRSQSPNNGRSSNSYGTKASLTNSKSPRINWPELLEWYHLVIHAGDSWNSMVLDLPDMGEQNASPTKDLANLAQLNEVIMESRFIVRKTLLRATEKLLQRPKRPLIRPDDTRFLLILIENPLLYASGSIPRTPSGAPPSTVITQHNQRPPGLSTSPYSKPSPEKSSRLQPSAGGSELSNLRYSALKRIFGLISNLPNECHYSFVGWFSRLMPSHFQRLVEVVNGFVTFRLGKSHKRQSAKAENGLNLGRYVPTFSAPGIVTHAQLHTALQESPEISPASESKLVSYAGDWQIRAAARVMALLFRANGTGNSRRVEGGPSARELPSGSEPNSNRLNKIPISCFYNARLDYADLILDFEAWESRSGKFSFCQYSFLLSIWAKIQIMEHDARRQMEAKAREAFFDTILGRRGVSQYLVLNVRRDCLAEDSLQSVSSVIGSAEEDIKKGLRIEFAGEEGIDAGGLRKEWFLLLVREVFDPLHGLFLYDEDSQYCYFNPYCFESSEQFFLVGVVLGLAIYNSTILDIALPPFAFRKLLAYSPSNVAPTLSSPPQPFKPTLDDLAEFRPALAKGLRQLLEYDGDVAETFCQDFVVQVERYGEMIQVPLCAGGENQPVTNENRRDFVDLYVRYIIDGAVCRQFEPFRRGFFTVCGGNALHLFKPEEIELLIRGSEEPLDIPSLRGVAMYEHWPASSPDREPVVTWFWDFFERIPAKDQRKILSFITGSDRLPAMGAVNLVIRLMCLGPDSERFPTARTCFNALGLYRYKTRQKFEEKLWRAVVDSEGFGLQ</sequence>
<dbReference type="InterPro" id="IPR000569">
    <property type="entry name" value="HECT_dom"/>
</dbReference>
<evidence type="ECO:0000259" key="7">
    <source>
        <dbReference type="PROSITE" id="PS50237"/>
    </source>
</evidence>
<dbReference type="Gene3D" id="3.30.2410.10">
    <property type="entry name" value="Hect, E3 ligase catalytic domain"/>
    <property type="match status" value="1"/>
</dbReference>
<evidence type="ECO:0000256" key="2">
    <source>
        <dbReference type="ARBA" id="ARBA00012485"/>
    </source>
</evidence>
<dbReference type="InterPro" id="IPR044611">
    <property type="entry name" value="E3A/B/C-like"/>
</dbReference>
<dbReference type="FunFam" id="3.30.2160.10:FF:000004">
    <property type="entry name" value="probable E3 ubiquitin-protein ligase HERC4 isoform X1"/>
    <property type="match status" value="1"/>
</dbReference>
<dbReference type="GO" id="GO:0000209">
    <property type="term" value="P:protein polyubiquitination"/>
    <property type="evidence" value="ECO:0007669"/>
    <property type="project" value="InterPro"/>
</dbReference>
<feature type="region of interest" description="Disordered" evidence="6">
    <location>
        <begin position="704"/>
        <end position="723"/>
    </location>
</feature>
<feature type="region of interest" description="Disordered" evidence="6">
    <location>
        <begin position="389"/>
        <end position="417"/>
    </location>
</feature>
<feature type="compositionally biased region" description="Low complexity" evidence="6">
    <location>
        <begin position="32"/>
        <end position="51"/>
    </location>
</feature>
<dbReference type="InterPro" id="IPR035983">
    <property type="entry name" value="Hect_E3_ubiquitin_ligase"/>
</dbReference>
<keyword evidence="4 5" id="KW-0833">Ubl conjugation pathway</keyword>
<dbReference type="SMART" id="SM00119">
    <property type="entry name" value="HECTc"/>
    <property type="match status" value="1"/>
</dbReference>
<evidence type="ECO:0000256" key="1">
    <source>
        <dbReference type="ARBA" id="ARBA00000885"/>
    </source>
</evidence>
<feature type="domain" description="HECT" evidence="7">
    <location>
        <begin position="832"/>
        <end position="1178"/>
    </location>
</feature>
<dbReference type="AlphaFoldDB" id="A0A022W669"/>
<dbReference type="Gene3D" id="3.30.2160.10">
    <property type="entry name" value="Hect, E3 ligase catalytic domain"/>
    <property type="match status" value="1"/>
</dbReference>
<evidence type="ECO:0000256" key="3">
    <source>
        <dbReference type="ARBA" id="ARBA00022679"/>
    </source>
</evidence>
<feature type="compositionally biased region" description="Basic and acidic residues" evidence="6">
    <location>
        <begin position="209"/>
        <end position="223"/>
    </location>
</feature>
<organism evidence="8">
    <name type="scientific">Trichophyton rubrum CBS 288.86</name>
    <dbReference type="NCBI Taxonomy" id="1215330"/>
    <lineage>
        <taxon>Eukaryota</taxon>
        <taxon>Fungi</taxon>
        <taxon>Dikarya</taxon>
        <taxon>Ascomycota</taxon>
        <taxon>Pezizomycotina</taxon>
        <taxon>Eurotiomycetes</taxon>
        <taxon>Eurotiomycetidae</taxon>
        <taxon>Onygenales</taxon>
        <taxon>Arthrodermataceae</taxon>
        <taxon>Trichophyton</taxon>
    </lineage>
</organism>
<dbReference type="EMBL" id="KK207798">
    <property type="protein sequence ID" value="EZF53925.1"/>
    <property type="molecule type" value="Genomic_DNA"/>
</dbReference>
<evidence type="ECO:0000256" key="5">
    <source>
        <dbReference type="PROSITE-ProRule" id="PRU00104"/>
    </source>
</evidence>
<feature type="compositionally biased region" description="Polar residues" evidence="6">
    <location>
        <begin position="346"/>
        <end position="362"/>
    </location>
</feature>
<evidence type="ECO:0000313" key="8">
    <source>
        <dbReference type="EMBL" id="EZF53925.1"/>
    </source>
</evidence>
<dbReference type="Proteomes" id="UP000023758">
    <property type="component" value="Unassembled WGS sequence"/>
</dbReference>
<comment type="catalytic activity">
    <reaction evidence="1">
        <text>S-ubiquitinyl-[E2 ubiquitin-conjugating enzyme]-L-cysteine + [acceptor protein]-L-lysine = [E2 ubiquitin-conjugating enzyme]-L-cysteine + N(6)-ubiquitinyl-[acceptor protein]-L-lysine.</text>
        <dbReference type="EC" id="2.3.2.26"/>
    </reaction>
</comment>
<evidence type="ECO:0000256" key="6">
    <source>
        <dbReference type="SAM" id="MobiDB-lite"/>
    </source>
</evidence>
<feature type="active site" description="Glycyl thioester intermediate" evidence="5">
    <location>
        <position position="1146"/>
    </location>
</feature>
<dbReference type="Pfam" id="PF00632">
    <property type="entry name" value="HECT"/>
    <property type="match status" value="1"/>
</dbReference>
<name>A0A022W669_TRIRU</name>
<dbReference type="PROSITE" id="PS50237">
    <property type="entry name" value="HECT"/>
    <property type="match status" value="1"/>
</dbReference>
<dbReference type="PANTHER" id="PTHR45700:SF9">
    <property type="entry name" value="HECT-TYPE E3 UBIQUITIN TRANSFERASE"/>
    <property type="match status" value="1"/>
</dbReference>
<feature type="compositionally biased region" description="Polar residues" evidence="6">
    <location>
        <begin position="255"/>
        <end position="264"/>
    </location>
</feature>
<feature type="compositionally biased region" description="Low complexity" evidence="6">
    <location>
        <begin position="396"/>
        <end position="408"/>
    </location>
</feature>
<dbReference type="Gene3D" id="3.90.1750.10">
    <property type="entry name" value="Hect, E3 ligase catalytic domains"/>
    <property type="match status" value="1"/>
</dbReference>
<dbReference type="CDD" id="cd00078">
    <property type="entry name" value="HECTc"/>
    <property type="match status" value="1"/>
</dbReference>
<dbReference type="PANTHER" id="PTHR45700">
    <property type="entry name" value="UBIQUITIN-PROTEIN LIGASE E3C"/>
    <property type="match status" value="1"/>
</dbReference>
<dbReference type="HOGENOM" id="CLU_002173_5_1_1"/>
<dbReference type="EC" id="2.3.2.26" evidence="2"/>
<protein>
    <recommendedName>
        <fullName evidence="2">HECT-type E3 ubiquitin transferase</fullName>
        <ecNumber evidence="2">2.3.2.26</ecNumber>
    </recommendedName>
</protein>
<feature type="region of interest" description="Disordered" evidence="6">
    <location>
        <begin position="341"/>
        <end position="369"/>
    </location>
</feature>
<feature type="region of interest" description="Disordered" evidence="6">
    <location>
        <begin position="158"/>
        <end position="186"/>
    </location>
</feature>
<evidence type="ECO:0000256" key="4">
    <source>
        <dbReference type="ARBA" id="ARBA00022786"/>
    </source>
</evidence>
<reference evidence="8" key="1">
    <citation type="submission" date="2014-02" db="EMBL/GenBank/DDBJ databases">
        <title>The Genome Sequence of Trichophyton rubrum (morphotype fischeri) CBS 288.86.</title>
        <authorList>
            <consortium name="The Broad Institute Genomics Platform"/>
            <person name="Cuomo C.A."/>
            <person name="White T.C."/>
            <person name="Graser Y."/>
            <person name="Martinez-Rossi N."/>
            <person name="Heitman J."/>
            <person name="Young S.K."/>
            <person name="Zeng Q."/>
            <person name="Gargeya S."/>
            <person name="Abouelleil A."/>
            <person name="Alvarado L."/>
            <person name="Chapman S.B."/>
            <person name="Gainer-Dewar J."/>
            <person name="Goldberg J."/>
            <person name="Griggs A."/>
            <person name="Gujja S."/>
            <person name="Hansen M."/>
            <person name="Howarth C."/>
            <person name="Imamovic A."/>
            <person name="Larimer J."/>
            <person name="Martinez D."/>
            <person name="Murphy C."/>
            <person name="Pearson M.D."/>
            <person name="Persinoti G."/>
            <person name="Poon T."/>
            <person name="Priest M."/>
            <person name="Roberts A.D."/>
            <person name="Saif S."/>
            <person name="Shea T.D."/>
            <person name="Sykes S.N."/>
            <person name="Wortman J."/>
            <person name="Nusbaum C."/>
            <person name="Birren B."/>
        </authorList>
    </citation>
    <scope>NUCLEOTIDE SEQUENCE [LARGE SCALE GENOMIC DNA]</scope>
    <source>
        <strain evidence="8">CBS 288.86</strain>
    </source>
</reference>